<reference evidence="2 3" key="1">
    <citation type="submission" date="2017-09" db="EMBL/GenBank/DDBJ databases">
        <authorList>
            <person name="Ehlers B."/>
            <person name="Leendertz F.H."/>
        </authorList>
    </citation>
    <scope>NUCLEOTIDE SEQUENCE [LARGE SCALE GENOMIC DNA]</scope>
    <source>
        <strain evidence="2 3">CGMCC 4.6857</strain>
    </source>
</reference>
<protein>
    <submittedName>
        <fullName evidence="2">Uncharacterized protein</fullName>
    </submittedName>
</protein>
<evidence type="ECO:0000256" key="1">
    <source>
        <dbReference type="SAM" id="Phobius"/>
    </source>
</evidence>
<dbReference type="AlphaFoldDB" id="A0A285JFZ0"/>
<dbReference type="Proteomes" id="UP000219612">
    <property type="component" value="Unassembled WGS sequence"/>
</dbReference>
<gene>
    <name evidence="2" type="ORF">SAMN05421748_12078</name>
</gene>
<keyword evidence="1" id="KW-0812">Transmembrane</keyword>
<evidence type="ECO:0000313" key="2">
    <source>
        <dbReference type="EMBL" id="SNY59192.1"/>
    </source>
</evidence>
<feature type="transmembrane region" description="Helical" evidence="1">
    <location>
        <begin position="66"/>
        <end position="84"/>
    </location>
</feature>
<evidence type="ECO:0000313" key="3">
    <source>
        <dbReference type="Proteomes" id="UP000219612"/>
    </source>
</evidence>
<keyword evidence="1" id="KW-0472">Membrane</keyword>
<keyword evidence="1" id="KW-1133">Transmembrane helix</keyword>
<dbReference type="EMBL" id="OBDY01000020">
    <property type="protein sequence ID" value="SNY59192.1"/>
    <property type="molecule type" value="Genomic_DNA"/>
</dbReference>
<keyword evidence="3" id="KW-1185">Reference proteome</keyword>
<proteinExistence type="predicted"/>
<name>A0A285JFZ0_9ACTN</name>
<dbReference type="RefSeq" id="WP_143235094.1">
    <property type="nucleotide sequence ID" value="NZ_OBDY01000020.1"/>
</dbReference>
<accession>A0A285JFZ0</accession>
<sequence length="93" mass="10181">MARKRRAQGQTTPRAVGRVAGRVRVGRVSGRVPPIDRASTEVAHFDEAPRPVFHDPAGGRRRRLRIAAYVVGLALLVLLLAFWFSQLSGGVPQ</sequence>
<organism evidence="2 3">
    <name type="scientific">Paractinoplanes atraurantiacus</name>
    <dbReference type="NCBI Taxonomy" id="1036182"/>
    <lineage>
        <taxon>Bacteria</taxon>
        <taxon>Bacillati</taxon>
        <taxon>Actinomycetota</taxon>
        <taxon>Actinomycetes</taxon>
        <taxon>Micromonosporales</taxon>
        <taxon>Micromonosporaceae</taxon>
        <taxon>Paractinoplanes</taxon>
    </lineage>
</organism>